<dbReference type="AlphaFoldDB" id="A0A1I7XFH1"/>
<keyword evidence="2" id="KW-0472">Membrane</keyword>
<feature type="transmembrane region" description="Helical" evidence="2">
    <location>
        <begin position="62"/>
        <end position="89"/>
    </location>
</feature>
<organism evidence="4 5">
    <name type="scientific">Heterorhabditis bacteriophora</name>
    <name type="common">Entomopathogenic nematode worm</name>
    <dbReference type="NCBI Taxonomy" id="37862"/>
    <lineage>
        <taxon>Eukaryota</taxon>
        <taxon>Metazoa</taxon>
        <taxon>Ecdysozoa</taxon>
        <taxon>Nematoda</taxon>
        <taxon>Chromadorea</taxon>
        <taxon>Rhabditida</taxon>
        <taxon>Rhabditina</taxon>
        <taxon>Rhabditomorpha</taxon>
        <taxon>Strongyloidea</taxon>
        <taxon>Heterorhabditidae</taxon>
        <taxon>Heterorhabditis</taxon>
    </lineage>
</organism>
<keyword evidence="2" id="KW-1133">Transmembrane helix</keyword>
<name>A0A1I7XFH1_HETBA</name>
<feature type="disulfide bond" evidence="1">
    <location>
        <begin position="42"/>
        <end position="51"/>
    </location>
</feature>
<keyword evidence="1" id="KW-1015">Disulfide bond</keyword>
<evidence type="ECO:0000313" key="4">
    <source>
        <dbReference type="Proteomes" id="UP000095283"/>
    </source>
</evidence>
<evidence type="ECO:0000256" key="2">
    <source>
        <dbReference type="SAM" id="Phobius"/>
    </source>
</evidence>
<evidence type="ECO:0000256" key="1">
    <source>
        <dbReference type="PROSITE-ProRule" id="PRU00076"/>
    </source>
</evidence>
<dbReference type="InterPro" id="IPR000742">
    <property type="entry name" value="EGF"/>
</dbReference>
<keyword evidence="1" id="KW-0245">EGF-like domain</keyword>
<dbReference type="Gene3D" id="2.10.25.10">
    <property type="entry name" value="Laminin"/>
    <property type="match status" value="1"/>
</dbReference>
<feature type="domain" description="EGF-like" evidence="3">
    <location>
        <begin position="13"/>
        <end position="52"/>
    </location>
</feature>
<keyword evidence="2" id="KW-0812">Transmembrane</keyword>
<proteinExistence type="predicted"/>
<dbReference type="PROSITE" id="PS50026">
    <property type="entry name" value="EGF_3"/>
    <property type="match status" value="1"/>
</dbReference>
<protein>
    <submittedName>
        <fullName evidence="5">EGF-like domain-containing protein</fullName>
    </submittedName>
</protein>
<accession>A0A1I7XFH1</accession>
<comment type="caution">
    <text evidence="1">Lacks conserved residue(s) required for the propagation of feature annotation.</text>
</comment>
<dbReference type="WBParaSite" id="Hba_16266">
    <property type="protein sequence ID" value="Hba_16266"/>
    <property type="gene ID" value="Hba_16266"/>
</dbReference>
<sequence length="120" mass="13220">MVDPCTPDSFNRTLHSCVHGECVNPVVKVVNGHETALHECKCNRGYSGPQCNTQVEERRKLAISYVLGPMISVLVVLCLLGCALFSFVLKGKRAMHGHYSPSHQEINGARMQVNPIINMS</sequence>
<evidence type="ECO:0000259" key="3">
    <source>
        <dbReference type="PROSITE" id="PS50026"/>
    </source>
</evidence>
<dbReference type="PROSITE" id="PS00022">
    <property type="entry name" value="EGF_1"/>
    <property type="match status" value="1"/>
</dbReference>
<dbReference type="PROSITE" id="PS01186">
    <property type="entry name" value="EGF_2"/>
    <property type="match status" value="1"/>
</dbReference>
<dbReference type="Proteomes" id="UP000095283">
    <property type="component" value="Unplaced"/>
</dbReference>
<keyword evidence="4" id="KW-1185">Reference proteome</keyword>
<reference evidence="5" key="1">
    <citation type="submission" date="2016-11" db="UniProtKB">
        <authorList>
            <consortium name="WormBaseParasite"/>
        </authorList>
    </citation>
    <scope>IDENTIFICATION</scope>
</reference>
<evidence type="ECO:0000313" key="5">
    <source>
        <dbReference type="WBParaSite" id="Hba_16266"/>
    </source>
</evidence>